<evidence type="ECO:0000313" key="4">
    <source>
        <dbReference type="EMBL" id="CAK7334095.1"/>
    </source>
</evidence>
<dbReference type="AlphaFoldDB" id="A0AAV1RHT7"/>
<accession>A0AAV1RHT7</accession>
<gene>
    <name evidence="4" type="ORF">DCAF_LOCUS9744</name>
</gene>
<sequence length="211" mass="24127">MVWVWGTLMGRTNTASPTEHKSEAKAFPGFAVGPLSRPEEKFARKLYICVPSKLAILVTSLALCAPSSCGNIQNISYPFRLDTDPKSCGDNNYTLICEKNTSTGLYLYSSKYYVRAIDYVNFTIRVVDAGVQGNCSSLPRYSLDPHKFRYGDPYAWYSYKWTVPPRVIQRFFYNNIESKWSPPTLLRPMIFMSRENPDEFLSLCRHDSVQP</sequence>
<dbReference type="Proteomes" id="UP001314170">
    <property type="component" value="Unassembled WGS sequence"/>
</dbReference>
<name>A0AAV1RHT7_9ROSI</name>
<reference evidence="4 5" key="1">
    <citation type="submission" date="2024-01" db="EMBL/GenBank/DDBJ databases">
        <authorList>
            <person name="Waweru B."/>
        </authorList>
    </citation>
    <scope>NUCLEOTIDE SEQUENCE [LARGE SCALE GENOMIC DNA]</scope>
</reference>
<evidence type="ECO:0000256" key="1">
    <source>
        <dbReference type="ARBA" id="ARBA00004167"/>
    </source>
</evidence>
<dbReference type="PANTHER" id="PTHR33138">
    <property type="entry name" value="OS01G0690200 PROTEIN"/>
    <property type="match status" value="1"/>
</dbReference>
<dbReference type="GO" id="GO:0016020">
    <property type="term" value="C:membrane"/>
    <property type="evidence" value="ECO:0007669"/>
    <property type="project" value="UniProtKB-SubCell"/>
</dbReference>
<proteinExistence type="predicted"/>
<evidence type="ECO:0000259" key="3">
    <source>
        <dbReference type="Pfam" id="PF13947"/>
    </source>
</evidence>
<organism evidence="4 5">
    <name type="scientific">Dovyalis caffra</name>
    <dbReference type="NCBI Taxonomy" id="77055"/>
    <lineage>
        <taxon>Eukaryota</taxon>
        <taxon>Viridiplantae</taxon>
        <taxon>Streptophyta</taxon>
        <taxon>Embryophyta</taxon>
        <taxon>Tracheophyta</taxon>
        <taxon>Spermatophyta</taxon>
        <taxon>Magnoliopsida</taxon>
        <taxon>eudicotyledons</taxon>
        <taxon>Gunneridae</taxon>
        <taxon>Pentapetalae</taxon>
        <taxon>rosids</taxon>
        <taxon>fabids</taxon>
        <taxon>Malpighiales</taxon>
        <taxon>Salicaceae</taxon>
        <taxon>Flacourtieae</taxon>
        <taxon>Dovyalis</taxon>
    </lineage>
</organism>
<keyword evidence="5" id="KW-1185">Reference proteome</keyword>
<dbReference type="InterPro" id="IPR025287">
    <property type="entry name" value="WAK_GUB"/>
</dbReference>
<dbReference type="PANTHER" id="PTHR33138:SF30">
    <property type="entry name" value="LEAF RUST 10 DISEASE-RESISTANCE LOCUS RECEPTOR-LIKE PROTEIN KINASE-LIKE 2.7"/>
    <property type="match status" value="1"/>
</dbReference>
<comment type="caution">
    <text evidence="4">The sequence shown here is derived from an EMBL/GenBank/DDBJ whole genome shotgun (WGS) entry which is preliminary data.</text>
</comment>
<dbReference type="EMBL" id="CAWUPB010000950">
    <property type="protein sequence ID" value="CAK7334095.1"/>
    <property type="molecule type" value="Genomic_DNA"/>
</dbReference>
<evidence type="ECO:0000256" key="2">
    <source>
        <dbReference type="ARBA" id="ARBA00022729"/>
    </source>
</evidence>
<comment type="subcellular location">
    <subcellularLocation>
        <location evidence="1">Membrane</location>
        <topology evidence="1">Single-pass membrane protein</topology>
    </subcellularLocation>
</comment>
<dbReference type="GO" id="GO:0030247">
    <property type="term" value="F:polysaccharide binding"/>
    <property type="evidence" value="ECO:0007669"/>
    <property type="project" value="InterPro"/>
</dbReference>
<keyword evidence="2" id="KW-0732">Signal</keyword>
<protein>
    <recommendedName>
        <fullName evidence="3">Wall-associated receptor kinase galacturonan-binding domain-containing protein</fullName>
    </recommendedName>
</protein>
<evidence type="ECO:0000313" key="5">
    <source>
        <dbReference type="Proteomes" id="UP001314170"/>
    </source>
</evidence>
<feature type="domain" description="Wall-associated receptor kinase galacturonan-binding" evidence="3">
    <location>
        <begin position="64"/>
        <end position="128"/>
    </location>
</feature>
<dbReference type="Pfam" id="PF13947">
    <property type="entry name" value="GUB_WAK_bind"/>
    <property type="match status" value="1"/>
</dbReference>